<gene>
    <name evidence="4" type="ORF">VB264_05555</name>
</gene>
<sequence length="217" mass="25559">MAENYTFKDKSKRELLRFLEAYQKAIDESVICSVTDTKGIIIYVNKKFCEVSKYTEEELIGQNHRILNAGYHSTTFFKEMWMTISGGEMWRNEVKSVAKDGSYFWQDSIILPVFDENHVIIQYFSIRIPIDERKKAEEEKEQRIKDLEEILFKISHEVRHPVTLMLGICNMFDEPMLTQEEIGSFINALKHAAEKLDVYTREITEVVSKLRDKEDEL</sequence>
<evidence type="ECO:0000313" key="4">
    <source>
        <dbReference type="EMBL" id="MEA5257244.1"/>
    </source>
</evidence>
<keyword evidence="5" id="KW-1185">Reference proteome</keyword>
<proteinExistence type="predicted"/>
<evidence type="ECO:0000259" key="3">
    <source>
        <dbReference type="PROSITE" id="PS50113"/>
    </source>
</evidence>
<dbReference type="PANTHER" id="PTHR44757:SF2">
    <property type="entry name" value="BIOFILM ARCHITECTURE MAINTENANCE PROTEIN MBAA"/>
    <property type="match status" value="1"/>
</dbReference>
<dbReference type="NCBIfam" id="TIGR00229">
    <property type="entry name" value="sensory_box"/>
    <property type="match status" value="1"/>
</dbReference>
<organism evidence="4 5">
    <name type="scientific">Arcicella aquatica</name>
    <dbReference type="NCBI Taxonomy" id="217141"/>
    <lineage>
        <taxon>Bacteria</taxon>
        <taxon>Pseudomonadati</taxon>
        <taxon>Bacteroidota</taxon>
        <taxon>Cytophagia</taxon>
        <taxon>Cytophagales</taxon>
        <taxon>Flectobacillaceae</taxon>
        <taxon>Arcicella</taxon>
    </lineage>
</organism>
<comment type="caution">
    <text evidence="4">The sequence shown here is derived from an EMBL/GenBank/DDBJ whole genome shotgun (WGS) entry which is preliminary data.</text>
</comment>
<dbReference type="Gene3D" id="1.10.287.130">
    <property type="match status" value="1"/>
</dbReference>
<dbReference type="PANTHER" id="PTHR44757">
    <property type="entry name" value="DIGUANYLATE CYCLASE DGCP"/>
    <property type="match status" value="1"/>
</dbReference>
<dbReference type="PROSITE" id="PS50112">
    <property type="entry name" value="PAS"/>
    <property type="match status" value="1"/>
</dbReference>
<dbReference type="PROSITE" id="PS50113">
    <property type="entry name" value="PAC"/>
    <property type="match status" value="1"/>
</dbReference>
<evidence type="ECO:0000313" key="5">
    <source>
        <dbReference type="Proteomes" id="UP001304671"/>
    </source>
</evidence>
<dbReference type="CDD" id="cd00130">
    <property type="entry name" value="PAS"/>
    <property type="match status" value="1"/>
</dbReference>
<feature type="domain" description="PAC" evidence="3">
    <location>
        <begin position="90"/>
        <end position="142"/>
    </location>
</feature>
<dbReference type="InterPro" id="IPR000014">
    <property type="entry name" value="PAS"/>
</dbReference>
<dbReference type="InterPro" id="IPR035965">
    <property type="entry name" value="PAS-like_dom_sf"/>
</dbReference>
<evidence type="ECO:0000256" key="1">
    <source>
        <dbReference type="SAM" id="Coils"/>
    </source>
</evidence>
<keyword evidence="1" id="KW-0175">Coiled coil</keyword>
<protein>
    <submittedName>
        <fullName evidence="4">PAS domain S-box protein</fullName>
    </submittedName>
</protein>
<dbReference type="RefSeq" id="WP_323247495.1">
    <property type="nucleotide sequence ID" value="NZ_JAYFUL010000006.1"/>
</dbReference>
<dbReference type="SUPFAM" id="SSF47384">
    <property type="entry name" value="Homodimeric domain of signal transducing histidine kinase"/>
    <property type="match status" value="1"/>
</dbReference>
<dbReference type="Pfam" id="PF13426">
    <property type="entry name" value="PAS_9"/>
    <property type="match status" value="1"/>
</dbReference>
<accession>A0ABU5QKG2</accession>
<dbReference type="InterPro" id="IPR000700">
    <property type="entry name" value="PAS-assoc_C"/>
</dbReference>
<name>A0ABU5QKG2_9BACT</name>
<dbReference type="EMBL" id="JAYFUL010000006">
    <property type="protein sequence ID" value="MEA5257244.1"/>
    <property type="molecule type" value="Genomic_DNA"/>
</dbReference>
<dbReference type="InterPro" id="IPR052155">
    <property type="entry name" value="Biofilm_reg_signaling"/>
</dbReference>
<dbReference type="Proteomes" id="UP001304671">
    <property type="component" value="Unassembled WGS sequence"/>
</dbReference>
<evidence type="ECO:0000259" key="2">
    <source>
        <dbReference type="PROSITE" id="PS50112"/>
    </source>
</evidence>
<reference evidence="4 5" key="1">
    <citation type="submission" date="2023-12" db="EMBL/GenBank/DDBJ databases">
        <title>Novel species of the genus Arcicella isolated from rivers.</title>
        <authorList>
            <person name="Lu H."/>
        </authorList>
    </citation>
    <scope>NUCLEOTIDE SEQUENCE [LARGE SCALE GENOMIC DNA]</scope>
    <source>
        <strain evidence="4 5">LMG 21963</strain>
    </source>
</reference>
<dbReference type="SUPFAM" id="SSF55785">
    <property type="entry name" value="PYP-like sensor domain (PAS domain)"/>
    <property type="match status" value="1"/>
</dbReference>
<dbReference type="Gene3D" id="3.30.450.20">
    <property type="entry name" value="PAS domain"/>
    <property type="match status" value="1"/>
</dbReference>
<dbReference type="InterPro" id="IPR036097">
    <property type="entry name" value="HisK_dim/P_sf"/>
</dbReference>
<feature type="coiled-coil region" evidence="1">
    <location>
        <begin position="130"/>
        <end position="157"/>
    </location>
</feature>
<feature type="domain" description="PAS" evidence="2">
    <location>
        <begin position="34"/>
        <end position="63"/>
    </location>
</feature>